<evidence type="ECO:0000313" key="2">
    <source>
        <dbReference type="Proteomes" id="UP000749559"/>
    </source>
</evidence>
<comment type="caution">
    <text evidence="1">The sequence shown here is derived from an EMBL/GenBank/DDBJ whole genome shotgun (WGS) entry which is preliminary data.</text>
</comment>
<sequence>MQGLILLCVLIAGVVAQNQIEPFFKEFPCPFEADTENTDCCHYRMKNSRSGKFHGACMGGSVWSADMCACARARNVADCDPTTCDVPPHVAPTDCTEDDNSDTQCCRKGLLYTVDEADSTAYVMKSGRLVCHPGMEFSIEFCGCIGEAIMEPAVTEDSDGN</sequence>
<dbReference type="Proteomes" id="UP000749559">
    <property type="component" value="Unassembled WGS sequence"/>
</dbReference>
<protein>
    <submittedName>
        <fullName evidence="1">Uncharacterized protein</fullName>
    </submittedName>
</protein>
<name>A0A8J1UNC2_OWEFU</name>
<accession>A0A8J1UNC2</accession>
<dbReference type="EMBL" id="CAIIXF020000008">
    <property type="protein sequence ID" value="CAH1792615.1"/>
    <property type="molecule type" value="Genomic_DNA"/>
</dbReference>
<evidence type="ECO:0000313" key="1">
    <source>
        <dbReference type="EMBL" id="CAH1792615.1"/>
    </source>
</evidence>
<proteinExistence type="predicted"/>
<gene>
    <name evidence="1" type="ORF">OFUS_LOCUS17559</name>
</gene>
<organism evidence="1 2">
    <name type="scientific">Owenia fusiformis</name>
    <name type="common">Polychaete worm</name>
    <dbReference type="NCBI Taxonomy" id="6347"/>
    <lineage>
        <taxon>Eukaryota</taxon>
        <taxon>Metazoa</taxon>
        <taxon>Spiralia</taxon>
        <taxon>Lophotrochozoa</taxon>
        <taxon>Annelida</taxon>
        <taxon>Polychaeta</taxon>
        <taxon>Sedentaria</taxon>
        <taxon>Canalipalpata</taxon>
        <taxon>Sabellida</taxon>
        <taxon>Oweniida</taxon>
        <taxon>Oweniidae</taxon>
        <taxon>Owenia</taxon>
    </lineage>
</organism>
<reference evidence="1" key="1">
    <citation type="submission" date="2022-03" db="EMBL/GenBank/DDBJ databases">
        <authorList>
            <person name="Martin C."/>
        </authorList>
    </citation>
    <scope>NUCLEOTIDE SEQUENCE</scope>
</reference>
<dbReference type="AlphaFoldDB" id="A0A8J1UNC2"/>
<keyword evidence="2" id="KW-1185">Reference proteome</keyword>